<dbReference type="InterPro" id="IPR010791">
    <property type="entry name" value="AttH_dom"/>
</dbReference>
<dbReference type="OrthoDB" id="9770826at2"/>
<sequence length="388" mass="43083">MSPAKHSTRFRVWLALVLVALLLLILALQQRSTPPSESFAGLGEKAEEYAQARPGVTLHFPADHGAHPDYRIEWWYLTANLEDTEGEPLGVQWTLFRQALAPPGNDDTNDAGSPWSSRQLWMAHAALSTPDSHFVAERFARGMTLPDGKGQAGVEIAPFTAWLDHWRLESRVTDPAGDLLDRLLVSAQGNDNDHDFGYRLELTAEGPLVLHGKNGFSQKAADGQGSFYYSQPFYRVEGQVEIGGETRNVSGRAWLDREWSSQLLGPSQEGWDWFSLHLANGAKLMAFRLRGGGKGGDHYVSGSWISTDGQQTALATDDLWLTPVALSSVAGRQIPTRWRLRLPAQDLDVTVTARHPERWMDTSFPYWEGNVVVEGSHQGEGYLEMTGY</sequence>
<dbReference type="InterPro" id="IPR023374">
    <property type="entry name" value="AttH-like_dom_sf"/>
</dbReference>
<dbReference type="EMBL" id="ASTJ01000042">
    <property type="protein sequence ID" value="EPC00328.1"/>
    <property type="molecule type" value="Genomic_DNA"/>
</dbReference>
<protein>
    <recommendedName>
        <fullName evidence="1">AttH domain-containing protein</fullName>
    </recommendedName>
</protein>
<proteinExistence type="predicted"/>
<dbReference type="SUPFAM" id="SSF159245">
    <property type="entry name" value="AttH-like"/>
    <property type="match status" value="1"/>
</dbReference>
<dbReference type="Pfam" id="PF17186">
    <property type="entry name" value="Lipocalin_9"/>
    <property type="match status" value="1"/>
</dbReference>
<comment type="caution">
    <text evidence="2">The sequence shown here is derived from an EMBL/GenBank/DDBJ whole genome shotgun (WGS) entry which is preliminary data.</text>
</comment>
<dbReference type="STRING" id="1121939.L861_07470"/>
<dbReference type="Gene3D" id="2.40.370.10">
    <property type="entry name" value="AttH-like domain"/>
    <property type="match status" value="2"/>
</dbReference>
<dbReference type="RefSeq" id="WP_016418880.1">
    <property type="nucleotide sequence ID" value="NZ_AUAB01000017.1"/>
</dbReference>
<reference evidence="2 3" key="1">
    <citation type="journal article" date="2013" name="Genome Announc.">
        <title>Draft genome sequence of the moderately halophilic gammaproteobacterium Halomonas anticariensis FP35.</title>
        <authorList>
            <person name="Tahrioui A."/>
            <person name="Quesada E."/>
            <person name="Llamas I."/>
        </authorList>
    </citation>
    <scope>NUCLEOTIDE SEQUENCE [LARGE SCALE GENOMIC DNA]</scope>
    <source>
        <strain evidence="3">DSM 16096 / CECT 5854 / LMG 22089 / FP35</strain>
    </source>
</reference>
<dbReference type="PATRIC" id="fig|1121939.11.peg.4381"/>
<feature type="domain" description="AttH" evidence="1">
    <location>
        <begin position="72"/>
        <end position="261"/>
    </location>
</feature>
<evidence type="ECO:0000313" key="2">
    <source>
        <dbReference type="EMBL" id="EPC00328.1"/>
    </source>
</evidence>
<dbReference type="eggNOG" id="COG5621">
    <property type="taxonomic scope" value="Bacteria"/>
</dbReference>
<evidence type="ECO:0000313" key="3">
    <source>
        <dbReference type="Proteomes" id="UP000014463"/>
    </source>
</evidence>
<dbReference type="PANTHER" id="PTHR38591:SF1">
    <property type="entry name" value="BLL1000 PROTEIN"/>
    <property type="match status" value="1"/>
</dbReference>
<accession>S2KIZ4</accession>
<evidence type="ECO:0000259" key="1">
    <source>
        <dbReference type="Pfam" id="PF07143"/>
    </source>
</evidence>
<gene>
    <name evidence="2" type="ORF">L861_07470</name>
</gene>
<dbReference type="AlphaFoldDB" id="S2KIZ4"/>
<dbReference type="Pfam" id="PF07143">
    <property type="entry name" value="CrtC"/>
    <property type="match status" value="1"/>
</dbReference>
<organism evidence="2 3">
    <name type="scientific">Litchfieldella anticariensis (strain DSM 16096 / CECT 5854 / CIP 108499 / LMG 22089 / FP35)</name>
    <name type="common">Halomonas anticariensis</name>
    <dbReference type="NCBI Taxonomy" id="1121939"/>
    <lineage>
        <taxon>Bacteria</taxon>
        <taxon>Pseudomonadati</taxon>
        <taxon>Pseudomonadota</taxon>
        <taxon>Gammaproteobacteria</taxon>
        <taxon>Oceanospirillales</taxon>
        <taxon>Halomonadaceae</taxon>
        <taxon>Litchfieldella</taxon>
    </lineage>
</organism>
<name>S2KIZ4_LITA3</name>
<keyword evidence="3" id="KW-1185">Reference proteome</keyword>
<dbReference type="PANTHER" id="PTHR38591">
    <property type="entry name" value="HYDROLASE"/>
    <property type="match status" value="1"/>
</dbReference>
<dbReference type="Proteomes" id="UP000014463">
    <property type="component" value="Unassembled WGS sequence"/>
</dbReference>